<keyword evidence="5" id="KW-0804">Transcription</keyword>
<proteinExistence type="predicted"/>
<dbReference type="Gene3D" id="1.10.10.10">
    <property type="entry name" value="Winged helix-like DNA-binding domain superfamily/Winged helix DNA-binding domain"/>
    <property type="match status" value="2"/>
</dbReference>
<dbReference type="InterPro" id="IPR002178">
    <property type="entry name" value="PTS_EIIA_type-2_dom"/>
</dbReference>
<dbReference type="Pfam" id="PF00359">
    <property type="entry name" value="PTS_EIIA_2"/>
    <property type="match status" value="1"/>
</dbReference>
<protein>
    <submittedName>
        <fullName evidence="9">Phosphotransferase system eiib component type 2/3</fullName>
    </submittedName>
</protein>
<feature type="domain" description="PRD" evidence="8">
    <location>
        <begin position="310"/>
        <end position="417"/>
    </location>
</feature>
<dbReference type="InterPro" id="IPR011608">
    <property type="entry name" value="PRD"/>
</dbReference>
<dbReference type="PROSITE" id="PS51372">
    <property type="entry name" value="PRD_2"/>
    <property type="match status" value="1"/>
</dbReference>
<dbReference type="SUPFAM" id="SSF55804">
    <property type="entry name" value="Phoshotransferase/anion transport protein"/>
    <property type="match status" value="1"/>
</dbReference>
<dbReference type="GO" id="GO:0006355">
    <property type="term" value="P:regulation of DNA-templated transcription"/>
    <property type="evidence" value="ECO:0007669"/>
    <property type="project" value="InterPro"/>
</dbReference>
<feature type="domain" description="PTS EIIA type-2" evidence="6">
    <location>
        <begin position="528"/>
        <end position="671"/>
    </location>
</feature>
<dbReference type="EMBL" id="UPPP01000133">
    <property type="protein sequence ID" value="VBB09717.1"/>
    <property type="molecule type" value="Genomic_DNA"/>
</dbReference>
<keyword evidence="2" id="KW-0677">Repeat</keyword>
<dbReference type="Pfam" id="PF00874">
    <property type="entry name" value="PRD"/>
    <property type="match status" value="1"/>
</dbReference>
<reference evidence="9 10" key="1">
    <citation type="submission" date="2018-06" db="EMBL/GenBank/DDBJ databases">
        <authorList>
            <person name="Strepis N."/>
        </authorList>
    </citation>
    <scope>NUCLEOTIDE SEQUENCE [LARGE SCALE GENOMIC DNA]</scope>
    <source>
        <strain evidence="9">LUCI</strain>
    </source>
</reference>
<organism evidence="9 10">
    <name type="scientific">Lucifera butyrica</name>
    <dbReference type="NCBI Taxonomy" id="1351585"/>
    <lineage>
        <taxon>Bacteria</taxon>
        <taxon>Bacillati</taxon>
        <taxon>Bacillota</taxon>
        <taxon>Negativicutes</taxon>
        <taxon>Veillonellales</taxon>
        <taxon>Veillonellaceae</taxon>
        <taxon>Lucifera</taxon>
    </lineage>
</organism>
<evidence type="ECO:0000256" key="2">
    <source>
        <dbReference type="ARBA" id="ARBA00022737"/>
    </source>
</evidence>
<dbReference type="InterPro" id="IPR050661">
    <property type="entry name" value="BglG_antiterminators"/>
</dbReference>
<dbReference type="SUPFAM" id="SSF63520">
    <property type="entry name" value="PTS-regulatory domain, PRD"/>
    <property type="match status" value="1"/>
</dbReference>
<evidence type="ECO:0000259" key="6">
    <source>
        <dbReference type="PROSITE" id="PS51094"/>
    </source>
</evidence>
<dbReference type="InterPro" id="IPR013011">
    <property type="entry name" value="PTS_EIIB_2"/>
</dbReference>
<dbReference type="Gene3D" id="1.10.1790.10">
    <property type="entry name" value="PRD domain"/>
    <property type="match status" value="1"/>
</dbReference>
<dbReference type="InterPro" id="IPR007737">
    <property type="entry name" value="Mga_HTH"/>
</dbReference>
<keyword evidence="10" id="KW-1185">Reference proteome</keyword>
<evidence type="ECO:0000256" key="5">
    <source>
        <dbReference type="ARBA" id="ARBA00023163"/>
    </source>
</evidence>
<dbReference type="CDD" id="cd00211">
    <property type="entry name" value="PTS_IIA_fru"/>
    <property type="match status" value="1"/>
</dbReference>
<dbReference type="GO" id="GO:0008982">
    <property type="term" value="F:protein-N(PI)-phosphohistidine-sugar phosphotransferase activity"/>
    <property type="evidence" value="ECO:0007669"/>
    <property type="project" value="InterPro"/>
</dbReference>
<sequence>MVLNARRQELIKLLESTIHNHPITIEKLANILGVGPRTIRYDLDIIEDELKKKSFKLHRKANKGIWVEVVDYNLVKNLLPNKLQESSYYALSKEERCNAIVVHILDNQEPVSIEYLANKLIVSRSTLVADLDSVRSFLEKYHLLLCSKRGLGLWSEGDEKSIRKILVDIFSTRIYGFGATNIRENYIFETELFHEYTRELPVKEIANTFINIIEKNNLPYNDFSINYMVLSLIVQLKRLNNGKYIANLSNINIAGCNSNLLHRLSTLIAVELSSYNEHFQDDFEISFITFQLLNSKISIVSDLGGNGENETKLWALNLTETFVKNCQTWLGDIYLDDEELINGLVLHLQPVVQRAKYGIKLNNPMLPQIREKYPELFMIALNAVKEIEQELGTELLDDEIGYLAIHLGAAIERKKVGLPKRLNVILVCANGIGTVKLLTITIKNRMPYLNIKKVVSVYELKQQDLSDIDLVISTIPLEIKDIAILHIPPILTDMEIQVIEKQIQYFYDKKFVPIDKSGSKKDMLTLKDVLLPETVDLDARVGSWEEAIQTAGKLLMDTGSVEACYIDRMINGVKQIGPYIVVAPGIAMPHARPEDGVKRICLSLVRLSDPISFGNFKYDPVDLVLAFGVIDADAHFRIFTELWEIMSDSRAVEVLRTCKDKAEIFALLDRYFAK</sequence>
<dbReference type="PROSITE" id="PS51094">
    <property type="entry name" value="PTS_EIIA_TYPE_2"/>
    <property type="match status" value="1"/>
</dbReference>
<name>A0A498RFI8_9FIRM</name>
<dbReference type="InterPro" id="IPR036634">
    <property type="entry name" value="PRD_sf"/>
</dbReference>
<gene>
    <name evidence="9" type="ORF">LUCI_5015</name>
</gene>
<dbReference type="OrthoDB" id="1624805at2"/>
<dbReference type="PROSITE" id="PS00372">
    <property type="entry name" value="PTS_EIIA_TYPE_2_HIS"/>
    <property type="match status" value="1"/>
</dbReference>
<dbReference type="InterPro" id="IPR036388">
    <property type="entry name" value="WH-like_DNA-bd_sf"/>
</dbReference>
<accession>A0A498RFI8</accession>
<dbReference type="CDD" id="cd05568">
    <property type="entry name" value="PTS_IIB_bgl_like"/>
    <property type="match status" value="1"/>
</dbReference>
<evidence type="ECO:0000256" key="3">
    <source>
        <dbReference type="ARBA" id="ARBA00023015"/>
    </source>
</evidence>
<evidence type="ECO:0000313" key="10">
    <source>
        <dbReference type="Proteomes" id="UP000277811"/>
    </source>
</evidence>
<evidence type="ECO:0000313" key="9">
    <source>
        <dbReference type="EMBL" id="VBB09717.1"/>
    </source>
</evidence>
<dbReference type="AlphaFoldDB" id="A0A498RFI8"/>
<dbReference type="Pfam" id="PF05043">
    <property type="entry name" value="Mga"/>
    <property type="match status" value="1"/>
</dbReference>
<dbReference type="RefSeq" id="WP_122630522.1">
    <property type="nucleotide sequence ID" value="NZ_UPPP01000133.1"/>
</dbReference>
<dbReference type="InterPro" id="IPR016152">
    <property type="entry name" value="PTrfase/Anion_transptr"/>
</dbReference>
<evidence type="ECO:0000259" key="7">
    <source>
        <dbReference type="PROSITE" id="PS51099"/>
    </source>
</evidence>
<keyword evidence="4" id="KW-0010">Activator</keyword>
<evidence type="ECO:0000259" key="8">
    <source>
        <dbReference type="PROSITE" id="PS51372"/>
    </source>
</evidence>
<dbReference type="Proteomes" id="UP000277811">
    <property type="component" value="Unassembled WGS sequence"/>
</dbReference>
<dbReference type="PANTHER" id="PTHR30185:SF18">
    <property type="entry name" value="TRANSCRIPTIONAL REGULATOR MTLR"/>
    <property type="match status" value="1"/>
</dbReference>
<dbReference type="Gene3D" id="3.40.930.10">
    <property type="entry name" value="Mannitol-specific EII, Chain A"/>
    <property type="match status" value="1"/>
</dbReference>
<keyword evidence="1 9" id="KW-0808">Transferase</keyword>
<dbReference type="SUPFAM" id="SSF52794">
    <property type="entry name" value="PTS system IIB component-like"/>
    <property type="match status" value="1"/>
</dbReference>
<evidence type="ECO:0000256" key="1">
    <source>
        <dbReference type="ARBA" id="ARBA00022679"/>
    </source>
</evidence>
<dbReference type="PANTHER" id="PTHR30185">
    <property type="entry name" value="CRYPTIC BETA-GLUCOSIDE BGL OPERON ANTITERMINATOR"/>
    <property type="match status" value="1"/>
</dbReference>
<keyword evidence="3" id="KW-0805">Transcription regulation</keyword>
<dbReference type="InterPro" id="IPR036095">
    <property type="entry name" value="PTS_EIIB-like_sf"/>
</dbReference>
<feature type="domain" description="PTS EIIB type-2" evidence="7">
    <location>
        <begin position="422"/>
        <end position="511"/>
    </location>
</feature>
<evidence type="ECO:0000256" key="4">
    <source>
        <dbReference type="ARBA" id="ARBA00023159"/>
    </source>
</evidence>
<dbReference type="PROSITE" id="PS51099">
    <property type="entry name" value="PTS_EIIB_TYPE_2"/>
    <property type="match status" value="1"/>
</dbReference>
<dbReference type="Gene3D" id="3.40.50.2300">
    <property type="match status" value="1"/>
</dbReference>
<dbReference type="GO" id="GO:0009401">
    <property type="term" value="P:phosphoenolpyruvate-dependent sugar phosphotransferase system"/>
    <property type="evidence" value="ECO:0007669"/>
    <property type="project" value="InterPro"/>
</dbReference>